<dbReference type="Pfam" id="PF00656">
    <property type="entry name" value="Peptidase_C14"/>
    <property type="match status" value="1"/>
</dbReference>
<sequence>MFLEPFTSLPVAESYTFTMEQFVDPESGISDLSYRLLMQISNNIGKDWRQLFQVLPDNYYNAQDVEYFANAIYMDEKPAMRLLHDLATKGQTVRHLISYLEHLRLENALKLLKAPEQLYLVKEPSDGTFQEGSAITIQCSAVGFPYPRYQWFHIFKTRDDSSVTKKLSDGVDKVLKIAKLKQEDSGGYFCQIYHILPDRSRPQMHTKVAYISVTPSYNSSEAQAPVIKREPKSVTTLKGKPVYLDCRAEGKPEPQYQWYKRGHNNELHKKGKEVKWEQADFDDSGSYICKVWNRNGTTWSKEVTVTVLTGGQPQEDAVIKIERQPVDSICLVGAKHTLECQATSKLTLLYQWYKDEKPLEDVSMGTCEAKHSKLPFDAVKAEDQGKYYCKICNKAGGSQISNSVNLEIKPTEPFVGYFANDKVALLIGNKAYRGIDALTAVNHDVDMLQKCLQLNLKFKCLSLMNLNRSDIQKAVSIFCDLITENSYAVFYFSGHGFQHLHRTYMVPVDAHFGYTSEESICVQDVQRQIQEKKPALNAMFLDICRSPNENERGPPNTNMESCGRGNSIIFCASNIGSEAFELRGEGGYRPRGIFSDYLVKRLCQKEPLTRIIDQVRLDVGNDSKACRLQFPALQTDLRFPLSLHDPVTKPASFEVNQLYEKFWKPLMVTGKVALSIADVKMTLDYTWAFSNIMRVDIKTIDRTDVDPQLKVDPNSLSIVDLTDRERQSDKCWKVWHIGNIQRAQLSLVVSVIIDSKRHQTKVLFPEIHISKIWNSARRTPVCVEREFPDATSSDFSSGSSGLCGTLDTLSLNRDDQYGCRSGMAS</sequence>
<dbReference type="InterPro" id="IPR011029">
    <property type="entry name" value="DEATH-like_dom_sf"/>
</dbReference>
<dbReference type="CDD" id="cd00096">
    <property type="entry name" value="Ig"/>
    <property type="match status" value="1"/>
</dbReference>
<keyword evidence="3" id="KW-1185">Reference proteome</keyword>
<dbReference type="SMR" id="A0A2G8L988"/>
<dbReference type="PROSITE" id="PS50835">
    <property type="entry name" value="IG_LIKE"/>
    <property type="match status" value="3"/>
</dbReference>
<dbReference type="PANTHER" id="PTHR22576">
    <property type="entry name" value="MUCOSA ASSOCIATED LYMPHOID TISSUE LYMPHOMA TRANSLOCATION PROTEIN 1/PARACASPASE"/>
    <property type="match status" value="1"/>
</dbReference>
<evidence type="ECO:0000313" key="3">
    <source>
        <dbReference type="Proteomes" id="UP000230750"/>
    </source>
</evidence>
<dbReference type="InterPro" id="IPR007110">
    <property type="entry name" value="Ig-like_dom"/>
</dbReference>
<dbReference type="EMBL" id="MRZV01000166">
    <property type="protein sequence ID" value="PIK56710.1"/>
    <property type="molecule type" value="Genomic_DNA"/>
</dbReference>
<protein>
    <submittedName>
        <fullName evidence="2">Putative mucosa-associated lymphoid tissue lymphoma translocation protein 1-like</fullName>
    </submittedName>
</protein>
<dbReference type="InterPro" id="IPR011600">
    <property type="entry name" value="Pept_C14_caspase"/>
</dbReference>
<reference evidence="2 3" key="1">
    <citation type="journal article" date="2017" name="PLoS Biol.">
        <title>The sea cucumber genome provides insights into morphological evolution and visceral regeneration.</title>
        <authorList>
            <person name="Zhang X."/>
            <person name="Sun L."/>
            <person name="Yuan J."/>
            <person name="Sun Y."/>
            <person name="Gao Y."/>
            <person name="Zhang L."/>
            <person name="Li S."/>
            <person name="Dai H."/>
            <person name="Hamel J.F."/>
            <person name="Liu C."/>
            <person name="Yu Y."/>
            <person name="Liu S."/>
            <person name="Lin W."/>
            <person name="Guo K."/>
            <person name="Jin S."/>
            <person name="Xu P."/>
            <person name="Storey K.B."/>
            <person name="Huan P."/>
            <person name="Zhang T."/>
            <person name="Zhou Y."/>
            <person name="Zhang J."/>
            <person name="Lin C."/>
            <person name="Li X."/>
            <person name="Xing L."/>
            <person name="Huo D."/>
            <person name="Sun M."/>
            <person name="Wang L."/>
            <person name="Mercier A."/>
            <person name="Li F."/>
            <person name="Yang H."/>
            <person name="Xiang J."/>
        </authorList>
    </citation>
    <scope>NUCLEOTIDE SEQUENCE [LARGE SCALE GENOMIC DNA]</scope>
    <source>
        <strain evidence="2">Shaxun</strain>
        <tissue evidence="2">Muscle</tissue>
    </source>
</reference>
<dbReference type="AlphaFoldDB" id="A0A2G8L988"/>
<evidence type="ECO:0000313" key="2">
    <source>
        <dbReference type="EMBL" id="PIK56710.1"/>
    </source>
</evidence>
<feature type="domain" description="Ig-like" evidence="1">
    <location>
        <begin position="313"/>
        <end position="405"/>
    </location>
</feature>
<name>A0A2G8L988_STIJA</name>
<feature type="domain" description="Ig-like" evidence="1">
    <location>
        <begin position="225"/>
        <end position="306"/>
    </location>
</feature>
<dbReference type="SUPFAM" id="SSF52129">
    <property type="entry name" value="Caspase-like"/>
    <property type="match status" value="1"/>
</dbReference>
<dbReference type="Pfam" id="PF13927">
    <property type="entry name" value="Ig_3"/>
    <property type="match status" value="2"/>
</dbReference>
<dbReference type="PANTHER" id="PTHR22576:SF37">
    <property type="entry name" value="MUCOSA-ASSOCIATED LYMPHOID TISSUE LYMPHOMA TRANSLOCATION PROTEIN 1"/>
    <property type="match status" value="1"/>
</dbReference>
<dbReference type="SUPFAM" id="SSF47986">
    <property type="entry name" value="DEATH domain"/>
    <property type="match status" value="1"/>
</dbReference>
<dbReference type="Pfam" id="PF07679">
    <property type="entry name" value="I-set"/>
    <property type="match status" value="1"/>
</dbReference>
<comment type="caution">
    <text evidence="2">The sequence shown here is derived from an EMBL/GenBank/DDBJ whole genome shotgun (WGS) entry which is preliminary data.</text>
</comment>
<feature type="domain" description="Ig-like" evidence="1">
    <location>
        <begin position="115"/>
        <end position="209"/>
    </location>
</feature>
<dbReference type="Gene3D" id="2.60.40.10">
    <property type="entry name" value="Immunoglobulins"/>
    <property type="match status" value="3"/>
</dbReference>
<dbReference type="InterPro" id="IPR029030">
    <property type="entry name" value="Caspase-like_dom_sf"/>
</dbReference>
<dbReference type="OrthoDB" id="412369at2759"/>
<gene>
    <name evidence="2" type="ORF">BSL78_06352</name>
</gene>
<dbReference type="Gene3D" id="3.40.50.1460">
    <property type="match status" value="1"/>
</dbReference>
<dbReference type="GO" id="GO:0004197">
    <property type="term" value="F:cysteine-type endopeptidase activity"/>
    <property type="evidence" value="ECO:0007669"/>
    <property type="project" value="InterPro"/>
</dbReference>
<dbReference type="SMART" id="SM00408">
    <property type="entry name" value="IGc2"/>
    <property type="match status" value="3"/>
</dbReference>
<dbReference type="InterPro" id="IPR013098">
    <property type="entry name" value="Ig_I-set"/>
</dbReference>
<dbReference type="InterPro" id="IPR036179">
    <property type="entry name" value="Ig-like_dom_sf"/>
</dbReference>
<dbReference type="InterPro" id="IPR003599">
    <property type="entry name" value="Ig_sub"/>
</dbReference>
<accession>A0A2G8L988</accession>
<dbReference type="Proteomes" id="UP000230750">
    <property type="component" value="Unassembled WGS sequence"/>
</dbReference>
<evidence type="ECO:0000259" key="1">
    <source>
        <dbReference type="PROSITE" id="PS50835"/>
    </source>
</evidence>
<dbReference type="InterPro" id="IPR013783">
    <property type="entry name" value="Ig-like_fold"/>
</dbReference>
<proteinExistence type="predicted"/>
<dbReference type="SMART" id="SM00409">
    <property type="entry name" value="IG"/>
    <property type="match status" value="3"/>
</dbReference>
<dbReference type="Gene3D" id="1.10.533.10">
    <property type="entry name" value="Death Domain, Fas"/>
    <property type="match status" value="1"/>
</dbReference>
<dbReference type="InterPro" id="IPR052039">
    <property type="entry name" value="Caspase-related_regulators"/>
</dbReference>
<dbReference type="InterPro" id="IPR003598">
    <property type="entry name" value="Ig_sub2"/>
</dbReference>
<organism evidence="2 3">
    <name type="scientific">Stichopus japonicus</name>
    <name type="common">Sea cucumber</name>
    <dbReference type="NCBI Taxonomy" id="307972"/>
    <lineage>
        <taxon>Eukaryota</taxon>
        <taxon>Metazoa</taxon>
        <taxon>Echinodermata</taxon>
        <taxon>Eleutherozoa</taxon>
        <taxon>Echinozoa</taxon>
        <taxon>Holothuroidea</taxon>
        <taxon>Aspidochirotacea</taxon>
        <taxon>Aspidochirotida</taxon>
        <taxon>Stichopodidae</taxon>
        <taxon>Apostichopus</taxon>
    </lineage>
</organism>
<dbReference type="STRING" id="307972.A0A2G8L988"/>
<dbReference type="GO" id="GO:0006508">
    <property type="term" value="P:proteolysis"/>
    <property type="evidence" value="ECO:0007669"/>
    <property type="project" value="InterPro"/>
</dbReference>
<dbReference type="SUPFAM" id="SSF48726">
    <property type="entry name" value="Immunoglobulin"/>
    <property type="match status" value="3"/>
</dbReference>